<keyword evidence="19" id="KW-1185">Reference proteome</keyword>
<proteinExistence type="inferred from homology"/>
<evidence type="ECO:0000256" key="6">
    <source>
        <dbReference type="ARBA" id="ARBA00022516"/>
    </source>
</evidence>
<evidence type="ECO:0000256" key="16">
    <source>
        <dbReference type="RuleBase" id="RU003750"/>
    </source>
</evidence>
<feature type="transmembrane region" description="Helical" evidence="17">
    <location>
        <begin position="47"/>
        <end position="68"/>
    </location>
</feature>
<keyword evidence="6" id="KW-0444">Lipid biosynthesis</keyword>
<dbReference type="Pfam" id="PF01066">
    <property type="entry name" value="CDP-OH_P_transf"/>
    <property type="match status" value="1"/>
</dbReference>
<keyword evidence="9 17" id="KW-1133">Transmembrane helix</keyword>
<comment type="similarity">
    <text evidence="3 16">Belongs to the CDP-alcohol phosphatidyltransferase class-I family.</text>
</comment>
<evidence type="ECO:0000313" key="19">
    <source>
        <dbReference type="Proteomes" id="UP000661077"/>
    </source>
</evidence>
<evidence type="ECO:0000256" key="14">
    <source>
        <dbReference type="ARBA" id="ARBA00048586"/>
    </source>
</evidence>
<protein>
    <recommendedName>
        <fullName evidence="5 15">CDP-diacylglycerol--glycerol-3-phosphate 3-phosphatidyltransferase</fullName>
        <ecNumber evidence="4 15">2.7.8.5</ecNumber>
    </recommendedName>
</protein>
<keyword evidence="8 17" id="KW-0812">Transmembrane</keyword>
<feature type="transmembrane region" description="Helical" evidence="17">
    <location>
        <begin position="21"/>
        <end position="41"/>
    </location>
</feature>
<dbReference type="InterPro" id="IPR004570">
    <property type="entry name" value="Phosphatidylglycerol_P_synth"/>
</dbReference>
<evidence type="ECO:0000256" key="13">
    <source>
        <dbReference type="ARBA" id="ARBA00023264"/>
    </source>
</evidence>
<feature type="transmembrane region" description="Helical" evidence="17">
    <location>
        <begin position="80"/>
        <end position="101"/>
    </location>
</feature>
<evidence type="ECO:0000256" key="15">
    <source>
        <dbReference type="NCBIfam" id="TIGR00560"/>
    </source>
</evidence>
<dbReference type="InterPro" id="IPR048254">
    <property type="entry name" value="CDP_ALCOHOL_P_TRANSF_CS"/>
</dbReference>
<dbReference type="EC" id="2.7.8.5" evidence="4 15"/>
<keyword evidence="7 16" id="KW-0808">Transferase</keyword>
<dbReference type="PIRSF" id="PIRSF000847">
    <property type="entry name" value="Phos_ph_gly_syn"/>
    <property type="match status" value="1"/>
</dbReference>
<evidence type="ECO:0000256" key="11">
    <source>
        <dbReference type="ARBA" id="ARBA00023136"/>
    </source>
</evidence>
<evidence type="ECO:0000313" key="18">
    <source>
        <dbReference type="EMBL" id="MBM0105679.1"/>
    </source>
</evidence>
<dbReference type="PANTHER" id="PTHR14269">
    <property type="entry name" value="CDP-DIACYLGLYCEROL--GLYCEROL-3-PHOSPHATE 3-PHOSPHATIDYLTRANSFERASE-RELATED"/>
    <property type="match status" value="1"/>
</dbReference>
<comment type="caution">
    <text evidence="18">The sequence shown here is derived from an EMBL/GenBank/DDBJ whole genome shotgun (WGS) entry which is preliminary data.</text>
</comment>
<evidence type="ECO:0000256" key="5">
    <source>
        <dbReference type="ARBA" id="ARBA00014944"/>
    </source>
</evidence>
<evidence type="ECO:0000256" key="2">
    <source>
        <dbReference type="ARBA" id="ARBA00005042"/>
    </source>
</evidence>
<evidence type="ECO:0000256" key="9">
    <source>
        <dbReference type="ARBA" id="ARBA00022989"/>
    </source>
</evidence>
<dbReference type="Proteomes" id="UP000661077">
    <property type="component" value="Unassembled WGS sequence"/>
</dbReference>
<reference evidence="18 19" key="1">
    <citation type="journal article" date="2021" name="Int. J. Syst. Evol. Microbiol.">
        <title>Steroidobacter gossypii sp. nov., isolated from soil of cotton cropping field.</title>
        <authorList>
            <person name="Huang R."/>
            <person name="Yang S."/>
            <person name="Zhen C."/>
            <person name="Liu W."/>
        </authorList>
    </citation>
    <scope>NUCLEOTIDE SEQUENCE [LARGE SCALE GENOMIC DNA]</scope>
    <source>
        <strain evidence="18 19">S1-65</strain>
    </source>
</reference>
<comment type="catalytic activity">
    <reaction evidence="14">
        <text>a CDP-1,2-diacyl-sn-glycerol + sn-glycerol 3-phosphate = a 1,2-diacyl-sn-glycero-3-phospho-(1'-sn-glycero-3'-phosphate) + CMP + H(+)</text>
        <dbReference type="Rhea" id="RHEA:12593"/>
        <dbReference type="ChEBI" id="CHEBI:15378"/>
        <dbReference type="ChEBI" id="CHEBI:57597"/>
        <dbReference type="ChEBI" id="CHEBI:58332"/>
        <dbReference type="ChEBI" id="CHEBI:60110"/>
        <dbReference type="ChEBI" id="CHEBI:60377"/>
        <dbReference type="EC" id="2.7.8.5"/>
    </reaction>
</comment>
<dbReference type="EMBL" id="JAEVLS010000002">
    <property type="protein sequence ID" value="MBM0105679.1"/>
    <property type="molecule type" value="Genomic_DNA"/>
</dbReference>
<comment type="pathway">
    <text evidence="2">Phospholipid metabolism; phosphatidylglycerol biosynthesis; phosphatidylglycerol from CDP-diacylglycerol: step 1/2.</text>
</comment>
<evidence type="ECO:0000256" key="8">
    <source>
        <dbReference type="ARBA" id="ARBA00022692"/>
    </source>
</evidence>
<evidence type="ECO:0000256" key="7">
    <source>
        <dbReference type="ARBA" id="ARBA00022679"/>
    </source>
</evidence>
<dbReference type="PROSITE" id="PS00379">
    <property type="entry name" value="CDP_ALCOHOL_P_TRANSF"/>
    <property type="match status" value="1"/>
</dbReference>
<dbReference type="InterPro" id="IPR043130">
    <property type="entry name" value="CDP-OH_PTrfase_TM_dom"/>
</dbReference>
<evidence type="ECO:0000256" key="17">
    <source>
        <dbReference type="SAM" id="Phobius"/>
    </source>
</evidence>
<dbReference type="GO" id="GO:0008444">
    <property type="term" value="F:CDP-diacylglycerol-glycerol-3-phosphate 3-phosphatidyltransferase activity"/>
    <property type="evidence" value="ECO:0007669"/>
    <property type="project" value="UniProtKB-EC"/>
</dbReference>
<evidence type="ECO:0000256" key="1">
    <source>
        <dbReference type="ARBA" id="ARBA00004141"/>
    </source>
</evidence>
<keyword evidence="13" id="KW-1208">Phospholipid metabolism</keyword>
<dbReference type="InterPro" id="IPR000462">
    <property type="entry name" value="CDP-OH_P_trans"/>
</dbReference>
<evidence type="ECO:0000256" key="10">
    <source>
        <dbReference type="ARBA" id="ARBA00023098"/>
    </source>
</evidence>
<comment type="subcellular location">
    <subcellularLocation>
        <location evidence="1">Membrane</location>
        <topology evidence="1">Multi-pass membrane protein</topology>
    </subcellularLocation>
</comment>
<name>A0ABS1WXH5_9GAMM</name>
<sequence length="214" mass="23615">MTLSTRTAEKSLQFSPVTFPIANILTVARIIMIPLVVVLFYMPQSWAMAATGWVFILAAVTDSLDGYLARKLGQTSALGAFLDPVADKLMVAVALILLVSYDPPMLEFIKFDPHTIIALTATVIVGREITISALREWMAEVGARAKVAVSNIGKLKTIFQMTGLSMMLFRDDVWFIPAFELGFYCLVAAAALTLWSMVVYLRAAWPDLMRSSTR</sequence>
<keyword evidence="12" id="KW-0594">Phospholipid biosynthesis</keyword>
<keyword evidence="10" id="KW-0443">Lipid metabolism</keyword>
<feature type="transmembrane region" description="Helical" evidence="17">
    <location>
        <begin position="174"/>
        <end position="201"/>
    </location>
</feature>
<accession>A0ABS1WXH5</accession>
<dbReference type="PANTHER" id="PTHR14269:SF62">
    <property type="entry name" value="CDP-DIACYLGLYCEROL--GLYCEROL-3-PHOSPHATE 3-PHOSPHATIDYLTRANSFERASE 1, CHLOROPLASTIC"/>
    <property type="match status" value="1"/>
</dbReference>
<dbReference type="InterPro" id="IPR050324">
    <property type="entry name" value="CDP-alcohol_PTase-I"/>
</dbReference>
<dbReference type="Gene3D" id="1.20.120.1760">
    <property type="match status" value="1"/>
</dbReference>
<evidence type="ECO:0000256" key="4">
    <source>
        <dbReference type="ARBA" id="ARBA00013170"/>
    </source>
</evidence>
<gene>
    <name evidence="18" type="primary">pgsA</name>
    <name evidence="18" type="ORF">JM946_13020</name>
</gene>
<dbReference type="RefSeq" id="WP_203167709.1">
    <property type="nucleotide sequence ID" value="NZ_JAEVLS010000002.1"/>
</dbReference>
<evidence type="ECO:0000256" key="3">
    <source>
        <dbReference type="ARBA" id="ARBA00010441"/>
    </source>
</evidence>
<evidence type="ECO:0000256" key="12">
    <source>
        <dbReference type="ARBA" id="ARBA00023209"/>
    </source>
</evidence>
<keyword evidence="11 17" id="KW-0472">Membrane</keyword>
<organism evidence="18 19">
    <name type="scientific">Steroidobacter gossypii</name>
    <dbReference type="NCBI Taxonomy" id="2805490"/>
    <lineage>
        <taxon>Bacteria</taxon>
        <taxon>Pseudomonadati</taxon>
        <taxon>Pseudomonadota</taxon>
        <taxon>Gammaproteobacteria</taxon>
        <taxon>Steroidobacterales</taxon>
        <taxon>Steroidobacteraceae</taxon>
        <taxon>Steroidobacter</taxon>
    </lineage>
</organism>
<dbReference type="NCBIfam" id="TIGR00560">
    <property type="entry name" value="pgsA"/>
    <property type="match status" value="1"/>
</dbReference>